<accession>A0A518APK4</accession>
<gene>
    <name evidence="2" type="ORF">Pan181_28510</name>
</gene>
<dbReference type="Gene3D" id="3.10.620.30">
    <property type="match status" value="1"/>
</dbReference>
<name>A0A518APK4_9BACT</name>
<feature type="domain" description="Transglutaminase-like" evidence="1">
    <location>
        <begin position="168"/>
        <end position="226"/>
    </location>
</feature>
<dbReference type="SUPFAM" id="SSF54001">
    <property type="entry name" value="Cysteine proteinases"/>
    <property type="match status" value="1"/>
</dbReference>
<dbReference type="PANTHER" id="PTHR35532:SF5">
    <property type="entry name" value="CARBOHYDRATE-BINDING DOMAIN-CONTAINING PROTEIN"/>
    <property type="match status" value="1"/>
</dbReference>
<dbReference type="InterPro" id="IPR002931">
    <property type="entry name" value="Transglutaminase-like"/>
</dbReference>
<proteinExistence type="predicted"/>
<dbReference type="Proteomes" id="UP000315750">
    <property type="component" value="Chromosome"/>
</dbReference>
<sequence>MRYSAICFICVLNLLLSVRIGFAEPIEEQLALAGENVGQLKKALSEVPEDQRRGMEFLIANMPERDLQALSSEFLLENVSLAYRAWREAPWHSQVDEALFLNNILPYASINERRDRWRADFYEKLRPLVKDAKSPGEAAAILNNEIFKMFNVRYSTKRAKADQSPLETMESGLASCTGLSVLLIDACRAVGVPARFVGTPLWSDGSGNHSWVEVWDDGWHFTGAAEPAEMELDKGWFVDRAGRAVRDTPRYAIYATSFKRTPLNFPCIWNRRIDYVHALNVTDRYTAGKSELPDGHAYARFQVKGTSGDRVACKIQLRDAEGKVCFEGTTRDERFDGNDHLTAVLAKGEEFTATVQHDGRELTQQVTIGEDEQLFTLDLGASDAE</sequence>
<dbReference type="PANTHER" id="PTHR35532">
    <property type="entry name" value="SIMILAR TO POLYHYDROXYALKANOATE DEPOLYMERASE"/>
    <property type="match status" value="1"/>
</dbReference>
<dbReference type="RefSeq" id="WP_145247349.1">
    <property type="nucleotide sequence ID" value="NZ_CP036278.1"/>
</dbReference>
<dbReference type="EMBL" id="CP036278">
    <property type="protein sequence ID" value="QDU56641.1"/>
    <property type="molecule type" value="Genomic_DNA"/>
</dbReference>
<reference evidence="2 3" key="1">
    <citation type="submission" date="2019-02" db="EMBL/GenBank/DDBJ databases">
        <title>Deep-cultivation of Planctomycetes and their phenomic and genomic characterization uncovers novel biology.</title>
        <authorList>
            <person name="Wiegand S."/>
            <person name="Jogler M."/>
            <person name="Boedeker C."/>
            <person name="Pinto D."/>
            <person name="Vollmers J."/>
            <person name="Rivas-Marin E."/>
            <person name="Kohn T."/>
            <person name="Peeters S.H."/>
            <person name="Heuer A."/>
            <person name="Rast P."/>
            <person name="Oberbeckmann S."/>
            <person name="Bunk B."/>
            <person name="Jeske O."/>
            <person name="Meyerdierks A."/>
            <person name="Storesund J.E."/>
            <person name="Kallscheuer N."/>
            <person name="Luecker S."/>
            <person name="Lage O.M."/>
            <person name="Pohl T."/>
            <person name="Merkel B.J."/>
            <person name="Hornburger P."/>
            <person name="Mueller R.-W."/>
            <person name="Bruemmer F."/>
            <person name="Labrenz M."/>
            <person name="Spormann A.M."/>
            <person name="Op den Camp H."/>
            <person name="Overmann J."/>
            <person name="Amann R."/>
            <person name="Jetten M.S.M."/>
            <person name="Mascher T."/>
            <person name="Medema M.H."/>
            <person name="Devos D.P."/>
            <person name="Kaster A.-K."/>
            <person name="Ovreas L."/>
            <person name="Rohde M."/>
            <person name="Galperin M.Y."/>
            <person name="Jogler C."/>
        </authorList>
    </citation>
    <scope>NUCLEOTIDE SEQUENCE [LARGE SCALE GENOMIC DNA]</scope>
    <source>
        <strain evidence="2 3">Pan181</strain>
    </source>
</reference>
<dbReference type="InterPro" id="IPR038765">
    <property type="entry name" value="Papain-like_cys_pep_sf"/>
</dbReference>
<dbReference type="AlphaFoldDB" id="A0A518APK4"/>
<dbReference type="OrthoDB" id="9787782at2"/>
<protein>
    <submittedName>
        <fullName evidence="2">Transglutaminase-like superfamily protein</fullName>
    </submittedName>
</protein>
<dbReference type="Pfam" id="PF01841">
    <property type="entry name" value="Transglut_core"/>
    <property type="match status" value="1"/>
</dbReference>
<organism evidence="2 3">
    <name type="scientific">Aeoliella mucimassa</name>
    <dbReference type="NCBI Taxonomy" id="2527972"/>
    <lineage>
        <taxon>Bacteria</taxon>
        <taxon>Pseudomonadati</taxon>
        <taxon>Planctomycetota</taxon>
        <taxon>Planctomycetia</taxon>
        <taxon>Pirellulales</taxon>
        <taxon>Lacipirellulaceae</taxon>
        <taxon>Aeoliella</taxon>
    </lineage>
</organism>
<evidence type="ECO:0000313" key="2">
    <source>
        <dbReference type="EMBL" id="QDU56641.1"/>
    </source>
</evidence>
<keyword evidence="3" id="KW-1185">Reference proteome</keyword>
<evidence type="ECO:0000313" key="3">
    <source>
        <dbReference type="Proteomes" id="UP000315750"/>
    </source>
</evidence>
<evidence type="ECO:0000259" key="1">
    <source>
        <dbReference type="SMART" id="SM00460"/>
    </source>
</evidence>
<dbReference type="KEGG" id="amuc:Pan181_28510"/>
<dbReference type="SMART" id="SM00460">
    <property type="entry name" value="TGc"/>
    <property type="match status" value="1"/>
</dbReference>